<comment type="caution">
    <text evidence="12">The sequence shown here is derived from an EMBL/GenBank/DDBJ whole genome shotgun (WGS) entry which is preliminary data.</text>
</comment>
<dbReference type="EC" id="2.7.13.3" evidence="3"/>
<dbReference type="CDD" id="cd16922">
    <property type="entry name" value="HATPase_EvgS-ArcB-TorS-like"/>
    <property type="match status" value="1"/>
</dbReference>
<feature type="domain" description="Histidine kinase" evidence="8">
    <location>
        <begin position="487"/>
        <end position="701"/>
    </location>
</feature>
<dbReference type="SUPFAM" id="SSF55785">
    <property type="entry name" value="PYP-like sensor domain (PAS domain)"/>
    <property type="match status" value="2"/>
</dbReference>
<dbReference type="SMART" id="SM00387">
    <property type="entry name" value="HATPase_c"/>
    <property type="match status" value="1"/>
</dbReference>
<reference evidence="12 13" key="1">
    <citation type="submission" date="2019-01" db="EMBL/GenBank/DDBJ databases">
        <authorList>
            <person name="Chen W.-M."/>
        </authorList>
    </citation>
    <scope>NUCLEOTIDE SEQUENCE [LARGE SCALE GENOMIC DNA]</scope>
    <source>
        <strain evidence="12 13">KYPY4</strain>
    </source>
</reference>
<gene>
    <name evidence="12" type="ORF">EOE66_17580</name>
</gene>
<keyword evidence="6" id="KW-0418">Kinase</keyword>
<dbReference type="Pfam" id="PF13185">
    <property type="entry name" value="GAF_2"/>
    <property type="match status" value="1"/>
</dbReference>
<feature type="domain" description="PAC" evidence="11">
    <location>
        <begin position="398"/>
        <end position="451"/>
    </location>
</feature>
<dbReference type="CDD" id="cd00130">
    <property type="entry name" value="PAS"/>
    <property type="match status" value="2"/>
</dbReference>
<dbReference type="SMART" id="SM00388">
    <property type="entry name" value="HisKA"/>
    <property type="match status" value="1"/>
</dbReference>
<dbReference type="InterPro" id="IPR003661">
    <property type="entry name" value="HisK_dim/P_dom"/>
</dbReference>
<dbReference type="PROSITE" id="PS50110">
    <property type="entry name" value="RESPONSE_REGULATORY"/>
    <property type="match status" value="1"/>
</dbReference>
<protein>
    <recommendedName>
        <fullName evidence="3">histidine kinase</fullName>
        <ecNumber evidence="3">2.7.13.3</ecNumber>
    </recommendedName>
</protein>
<dbReference type="SUPFAM" id="SSF55781">
    <property type="entry name" value="GAF domain-like"/>
    <property type="match status" value="1"/>
</dbReference>
<keyword evidence="5" id="KW-0808">Transferase</keyword>
<organism evidence="12 13">
    <name type="scientific">Rubrivivax rivuli</name>
    <dbReference type="NCBI Taxonomy" id="1862385"/>
    <lineage>
        <taxon>Bacteria</taxon>
        <taxon>Pseudomonadati</taxon>
        <taxon>Pseudomonadota</taxon>
        <taxon>Betaproteobacteria</taxon>
        <taxon>Burkholderiales</taxon>
        <taxon>Sphaerotilaceae</taxon>
        <taxon>Rubrivivax</taxon>
    </lineage>
</organism>
<dbReference type="GO" id="GO:0000155">
    <property type="term" value="F:phosphorelay sensor kinase activity"/>
    <property type="evidence" value="ECO:0007669"/>
    <property type="project" value="InterPro"/>
</dbReference>
<sequence length="855" mass="94235">MADLPPLPDETERLAALQRYEVLDTGPEQDFDDIAQLAASMLGTPIALVSLVDTGRQWFKARVGTALESTPRSEAFCDHALRRPGEVMVVNDASTDPRFTDNRLVQGADHIRFYAGAPLLSPEGHALGTLCVLDHAPRQITPAQSQALAALSRQVMTQLELRRQRRELQQTVAQRNADIAQQQALQAALAEREQRLSRIAAQVPGVVYQFVLRPDGSSFFSYASDRLREIYGLSPESVREDASAAFAIGHPDDLPRVVQSIQASAQSLAIWDCEYRVIVPGEAPKWLHGRAMPERLPDGSTVWSGFISDITQRKQAEHQLRERDTVLQQAQRLAHLGSWRWDAASRQSVWSDETCRLFGVPTSENVVPDAEFMRYVHPEDAEKVVQHHLEALQGTGPYDVQYRALTREGQLRTLHARAELVRDPATGVPLSMVGTLLDVTERVAAEQELQRHRDELERLVEERTHELIAARDLAEQASRAKGEFLSSMSHELRTPMNAILGFSQLLQLDRHLDARSAGYVHEILRAGHHLLTLINEVLDLARIESGRLSLSPEPLPLADLVRETHALVQPLAQQREVTLGVAPLQGLVVRADRLRLKQVLLNLLSNAVKYNRAGGTVQVEAQVQDMFTVRIRVRDSGIGIAAHSLPQLFQPFSRVSGSTAEGTGIGLSISQRLVAMMGGRIGVHSTPGVGSEFWVELPSDQLADPPPPLLTPGVAAPPPRPGRRGRVLYVEDNPANLKLVEQIVARHVGVELLMAPSGSLGLDLARSHQPDLLLLDIHLPDLDGFQVLARLRADESTRRMPVVAVTAQAMADDVKRVLAAGFDGYIAKPLDLARFDELLQRMLDAGEPEAPPPPA</sequence>
<dbReference type="InterPro" id="IPR001610">
    <property type="entry name" value="PAC"/>
</dbReference>
<evidence type="ECO:0000256" key="2">
    <source>
        <dbReference type="ARBA" id="ARBA00004429"/>
    </source>
</evidence>
<evidence type="ECO:0000256" key="7">
    <source>
        <dbReference type="PROSITE-ProRule" id="PRU00169"/>
    </source>
</evidence>
<dbReference type="NCBIfam" id="TIGR00229">
    <property type="entry name" value="sensory_box"/>
    <property type="match status" value="1"/>
</dbReference>
<dbReference type="InterPro" id="IPR036097">
    <property type="entry name" value="HisK_dim/P_sf"/>
</dbReference>
<dbReference type="Gene3D" id="3.30.450.20">
    <property type="entry name" value="PAS domain"/>
    <property type="match status" value="2"/>
</dbReference>
<dbReference type="Gene3D" id="1.10.287.130">
    <property type="match status" value="1"/>
</dbReference>
<dbReference type="PROSITE" id="PS50109">
    <property type="entry name" value="HIS_KIN"/>
    <property type="match status" value="1"/>
</dbReference>
<keyword evidence="13" id="KW-1185">Reference proteome</keyword>
<feature type="domain" description="Response regulatory" evidence="9">
    <location>
        <begin position="726"/>
        <end position="843"/>
    </location>
</feature>
<feature type="domain" description="PAC" evidence="11">
    <location>
        <begin position="271"/>
        <end position="322"/>
    </location>
</feature>
<dbReference type="Pfam" id="PF00072">
    <property type="entry name" value="Response_reg"/>
    <property type="match status" value="1"/>
</dbReference>
<dbReference type="Proteomes" id="UP000285575">
    <property type="component" value="Unassembled WGS sequence"/>
</dbReference>
<dbReference type="SMART" id="SM00086">
    <property type="entry name" value="PAC"/>
    <property type="match status" value="2"/>
</dbReference>
<dbReference type="Pfam" id="PF02518">
    <property type="entry name" value="HATPase_c"/>
    <property type="match status" value="1"/>
</dbReference>
<dbReference type="RefSeq" id="WP_128230018.1">
    <property type="nucleotide sequence ID" value="NZ_SACR01000005.1"/>
</dbReference>
<evidence type="ECO:0000259" key="9">
    <source>
        <dbReference type="PROSITE" id="PS50110"/>
    </source>
</evidence>
<evidence type="ECO:0000259" key="11">
    <source>
        <dbReference type="PROSITE" id="PS50113"/>
    </source>
</evidence>
<name>A0A437RCP3_9BURK</name>
<dbReference type="InterPro" id="IPR000014">
    <property type="entry name" value="PAS"/>
</dbReference>
<feature type="domain" description="PAS" evidence="10">
    <location>
        <begin position="210"/>
        <end position="268"/>
    </location>
</feature>
<dbReference type="SMART" id="SM00448">
    <property type="entry name" value="REC"/>
    <property type="match status" value="1"/>
</dbReference>
<dbReference type="Gene3D" id="3.30.565.10">
    <property type="entry name" value="Histidine kinase-like ATPase, C-terminal domain"/>
    <property type="match status" value="1"/>
</dbReference>
<evidence type="ECO:0000256" key="6">
    <source>
        <dbReference type="ARBA" id="ARBA00022777"/>
    </source>
</evidence>
<dbReference type="SUPFAM" id="SSF47384">
    <property type="entry name" value="Homodimeric domain of signal transducing histidine kinase"/>
    <property type="match status" value="1"/>
</dbReference>
<dbReference type="PRINTS" id="PR00344">
    <property type="entry name" value="BCTRLSENSOR"/>
</dbReference>
<feature type="modified residue" description="4-aspartylphosphate" evidence="7">
    <location>
        <position position="776"/>
    </location>
</feature>
<dbReference type="PROSITE" id="PS50113">
    <property type="entry name" value="PAC"/>
    <property type="match status" value="2"/>
</dbReference>
<evidence type="ECO:0000259" key="10">
    <source>
        <dbReference type="PROSITE" id="PS50112"/>
    </source>
</evidence>
<evidence type="ECO:0000256" key="5">
    <source>
        <dbReference type="ARBA" id="ARBA00022679"/>
    </source>
</evidence>
<dbReference type="Pfam" id="PF08447">
    <property type="entry name" value="PAS_3"/>
    <property type="match status" value="2"/>
</dbReference>
<dbReference type="InterPro" id="IPR011006">
    <property type="entry name" value="CheY-like_superfamily"/>
</dbReference>
<dbReference type="Pfam" id="PF00512">
    <property type="entry name" value="HisKA"/>
    <property type="match status" value="1"/>
</dbReference>
<evidence type="ECO:0000256" key="3">
    <source>
        <dbReference type="ARBA" id="ARBA00012438"/>
    </source>
</evidence>
<dbReference type="CDD" id="cd00082">
    <property type="entry name" value="HisKA"/>
    <property type="match status" value="1"/>
</dbReference>
<evidence type="ECO:0000313" key="13">
    <source>
        <dbReference type="Proteomes" id="UP000285575"/>
    </source>
</evidence>
<dbReference type="InterPro" id="IPR004358">
    <property type="entry name" value="Sig_transdc_His_kin-like_C"/>
</dbReference>
<dbReference type="InterPro" id="IPR003594">
    <property type="entry name" value="HATPase_dom"/>
</dbReference>
<keyword evidence="4 7" id="KW-0597">Phosphoprotein</keyword>
<comment type="subcellular location">
    <subcellularLocation>
        <location evidence="2">Cell inner membrane</location>
        <topology evidence="2">Multi-pass membrane protein</topology>
    </subcellularLocation>
</comment>
<dbReference type="PANTHER" id="PTHR43047">
    <property type="entry name" value="TWO-COMPONENT HISTIDINE PROTEIN KINASE"/>
    <property type="match status" value="1"/>
</dbReference>
<dbReference type="InterPro" id="IPR001789">
    <property type="entry name" value="Sig_transdc_resp-reg_receiver"/>
</dbReference>
<dbReference type="InterPro" id="IPR000700">
    <property type="entry name" value="PAS-assoc_C"/>
</dbReference>
<dbReference type="GO" id="GO:0005886">
    <property type="term" value="C:plasma membrane"/>
    <property type="evidence" value="ECO:0007669"/>
    <property type="project" value="UniProtKB-SubCell"/>
</dbReference>
<dbReference type="SMART" id="SM00091">
    <property type="entry name" value="PAS"/>
    <property type="match status" value="2"/>
</dbReference>
<dbReference type="InterPro" id="IPR003018">
    <property type="entry name" value="GAF"/>
</dbReference>
<dbReference type="InterPro" id="IPR013655">
    <property type="entry name" value="PAS_fold_3"/>
</dbReference>
<dbReference type="GO" id="GO:0009927">
    <property type="term" value="F:histidine phosphotransfer kinase activity"/>
    <property type="evidence" value="ECO:0007669"/>
    <property type="project" value="TreeGrafter"/>
</dbReference>
<dbReference type="InterPro" id="IPR035965">
    <property type="entry name" value="PAS-like_dom_sf"/>
</dbReference>
<dbReference type="SUPFAM" id="SSF52172">
    <property type="entry name" value="CheY-like"/>
    <property type="match status" value="1"/>
</dbReference>
<accession>A0A437RCP3</accession>
<dbReference type="PANTHER" id="PTHR43047:SF72">
    <property type="entry name" value="OSMOSENSING HISTIDINE PROTEIN KINASE SLN1"/>
    <property type="match status" value="1"/>
</dbReference>
<evidence type="ECO:0000256" key="1">
    <source>
        <dbReference type="ARBA" id="ARBA00000085"/>
    </source>
</evidence>
<dbReference type="Gene3D" id="3.30.450.40">
    <property type="match status" value="1"/>
</dbReference>
<dbReference type="PROSITE" id="PS50112">
    <property type="entry name" value="PAS"/>
    <property type="match status" value="2"/>
</dbReference>
<proteinExistence type="predicted"/>
<dbReference type="InterPro" id="IPR005467">
    <property type="entry name" value="His_kinase_dom"/>
</dbReference>
<dbReference type="EMBL" id="SACR01000005">
    <property type="protein sequence ID" value="RVU44473.1"/>
    <property type="molecule type" value="Genomic_DNA"/>
</dbReference>
<dbReference type="FunFam" id="3.30.565.10:FF:000006">
    <property type="entry name" value="Sensor histidine kinase WalK"/>
    <property type="match status" value="1"/>
</dbReference>
<dbReference type="Gene3D" id="2.10.70.100">
    <property type="match status" value="1"/>
</dbReference>
<dbReference type="InterPro" id="IPR029016">
    <property type="entry name" value="GAF-like_dom_sf"/>
</dbReference>
<comment type="catalytic activity">
    <reaction evidence="1">
        <text>ATP + protein L-histidine = ADP + protein N-phospho-L-histidine.</text>
        <dbReference type="EC" id="2.7.13.3"/>
    </reaction>
</comment>
<evidence type="ECO:0000259" key="8">
    <source>
        <dbReference type="PROSITE" id="PS50109"/>
    </source>
</evidence>
<dbReference type="InterPro" id="IPR036890">
    <property type="entry name" value="HATPase_C_sf"/>
</dbReference>
<dbReference type="OrthoDB" id="9803824at2"/>
<dbReference type="AlphaFoldDB" id="A0A437RCP3"/>
<dbReference type="Gene3D" id="3.40.50.2300">
    <property type="match status" value="1"/>
</dbReference>
<feature type="domain" description="PAS" evidence="10">
    <location>
        <begin position="342"/>
        <end position="395"/>
    </location>
</feature>
<evidence type="ECO:0000256" key="4">
    <source>
        <dbReference type="ARBA" id="ARBA00022553"/>
    </source>
</evidence>
<dbReference type="SMART" id="SM00065">
    <property type="entry name" value="GAF"/>
    <property type="match status" value="1"/>
</dbReference>
<dbReference type="SUPFAM" id="SSF55874">
    <property type="entry name" value="ATPase domain of HSP90 chaperone/DNA topoisomerase II/histidine kinase"/>
    <property type="match status" value="1"/>
</dbReference>
<evidence type="ECO:0000313" key="12">
    <source>
        <dbReference type="EMBL" id="RVU44473.1"/>
    </source>
</evidence>